<keyword evidence="2" id="KW-0472">Membrane</keyword>
<proteinExistence type="predicted"/>
<evidence type="ECO:0000256" key="2">
    <source>
        <dbReference type="SAM" id="Phobius"/>
    </source>
</evidence>
<organism evidence="3 4">
    <name type="scientific">Tepidibacter formicigenes DSM 15518</name>
    <dbReference type="NCBI Taxonomy" id="1123349"/>
    <lineage>
        <taxon>Bacteria</taxon>
        <taxon>Bacillati</taxon>
        <taxon>Bacillota</taxon>
        <taxon>Clostridia</taxon>
        <taxon>Peptostreptococcales</taxon>
        <taxon>Peptostreptococcaceae</taxon>
        <taxon>Tepidibacter</taxon>
    </lineage>
</organism>
<dbReference type="Gene3D" id="3.30.70.60">
    <property type="match status" value="1"/>
</dbReference>
<evidence type="ECO:0000256" key="1">
    <source>
        <dbReference type="SAM" id="Coils"/>
    </source>
</evidence>
<dbReference type="OrthoDB" id="1704601at2"/>
<feature type="coiled-coil region" evidence="1">
    <location>
        <begin position="135"/>
        <end position="167"/>
    </location>
</feature>
<gene>
    <name evidence="3" type="ORF">SAMN02744037_00941</name>
</gene>
<name>A0A1M6MGZ3_9FIRM</name>
<dbReference type="EMBL" id="FRAE01000015">
    <property type="protein sequence ID" value="SHJ82761.1"/>
    <property type="molecule type" value="Genomic_DNA"/>
</dbReference>
<reference evidence="4" key="1">
    <citation type="submission" date="2016-11" db="EMBL/GenBank/DDBJ databases">
        <authorList>
            <person name="Varghese N."/>
            <person name="Submissions S."/>
        </authorList>
    </citation>
    <scope>NUCLEOTIDE SEQUENCE [LARGE SCALE GENOMIC DNA]</scope>
    <source>
        <strain evidence="4">DSM 15518</strain>
    </source>
</reference>
<evidence type="ECO:0000313" key="4">
    <source>
        <dbReference type="Proteomes" id="UP000242497"/>
    </source>
</evidence>
<sequence>MKLTKREKIMLTILGLLIIIGGYYKFILSSQLEKVNQLEEEVAKKRAEVERIKIEISPNSHVHKDFKIINAKVKESTKHLFPVINQEKIIVILDDLLEKANLQVPSISFSEIDINEVDVKKPQEKDKDFLIKNLVEEYKSNIKEKKLKANNEENEDLQEDKEENQIEKMTVTINYKGKYKNIIDFITKLEEYDKKIIVNNISISAKSGENNDEELVIDEKNEVKGSISLDFYSLPKIHEQDEEYFKWDFDNGYGKDDPFVPYAGYTEYSNNKKIINNDFIMTVKPISSDLPTVIIGRAMDKMGKSYVYADNSGFENVEFQLIQVDKKYYYKYKTQGESYPKDYENDMIEFYPRGTNVNLNIISNKRNGEKDNSGINLSLVNKTNLKLNVKIDYEDNENPRVKIVNKLGNVKVIK</sequence>
<accession>A0A1M6MGZ3</accession>
<dbReference type="AlphaFoldDB" id="A0A1M6MGZ3"/>
<keyword evidence="2" id="KW-0812">Transmembrane</keyword>
<feature type="coiled-coil region" evidence="1">
    <location>
        <begin position="28"/>
        <end position="55"/>
    </location>
</feature>
<dbReference type="InterPro" id="IPR014717">
    <property type="entry name" value="Transl_elong_EF1B/ribsomal_bS6"/>
</dbReference>
<dbReference type="Proteomes" id="UP000242497">
    <property type="component" value="Unassembled WGS sequence"/>
</dbReference>
<protein>
    <submittedName>
        <fullName evidence="3">Type IV pilus assembly protein PilO</fullName>
    </submittedName>
</protein>
<dbReference type="STRING" id="1123349.SAMN02744037_00941"/>
<keyword evidence="1" id="KW-0175">Coiled coil</keyword>
<keyword evidence="2" id="KW-1133">Transmembrane helix</keyword>
<evidence type="ECO:0000313" key="3">
    <source>
        <dbReference type="EMBL" id="SHJ82761.1"/>
    </source>
</evidence>
<keyword evidence="4" id="KW-1185">Reference proteome</keyword>
<feature type="transmembrane region" description="Helical" evidence="2">
    <location>
        <begin position="9"/>
        <end position="27"/>
    </location>
</feature>
<dbReference type="RefSeq" id="WP_072887756.1">
    <property type="nucleotide sequence ID" value="NZ_FRAE01000015.1"/>
</dbReference>